<evidence type="ECO:0000256" key="2">
    <source>
        <dbReference type="ARBA" id="ARBA00022840"/>
    </source>
</evidence>
<reference evidence="6 7" key="1">
    <citation type="journal article" date="2013" name="Genome Announc.">
        <title>Draft Genome Sequence of Strain JLT2015T, Belonging to the Family Sphingomonadaceae of the Alphaproteobacteria.</title>
        <authorList>
            <person name="Tang K."/>
            <person name="Liu K."/>
            <person name="Li S."/>
            <person name="Jiao N."/>
        </authorList>
    </citation>
    <scope>NUCLEOTIDE SEQUENCE [LARGE SCALE GENOMIC DNA]</scope>
    <source>
        <strain evidence="6 7">JLT2015</strain>
    </source>
</reference>
<accession>M2SGK4</accession>
<dbReference type="EMBL" id="AMRV01000001">
    <property type="protein sequence ID" value="EMD84505.1"/>
    <property type="molecule type" value="Genomic_DNA"/>
</dbReference>
<feature type="domain" description="ATPase AAA-3" evidence="4">
    <location>
        <begin position="54"/>
        <end position="187"/>
    </location>
</feature>
<proteinExistence type="inferred from homology"/>
<dbReference type="InterPro" id="IPR050764">
    <property type="entry name" value="CbbQ/NirQ/NorQ/GpvN"/>
</dbReference>
<gene>
    <name evidence="6" type="ORF">C725_0435</name>
</gene>
<keyword evidence="2" id="KW-0067">ATP-binding</keyword>
<protein>
    <submittedName>
        <fullName evidence="6">ATPase, MoxR family</fullName>
    </submittedName>
</protein>
<comment type="similarity">
    <text evidence="3">Belongs to the MoxR family.</text>
</comment>
<dbReference type="CDD" id="cd00009">
    <property type="entry name" value="AAA"/>
    <property type="match status" value="1"/>
</dbReference>
<comment type="caution">
    <text evidence="6">The sequence shown here is derived from an EMBL/GenBank/DDBJ whole genome shotgun (WGS) entry which is preliminary data.</text>
</comment>
<dbReference type="InterPro" id="IPR011703">
    <property type="entry name" value="ATPase_AAA-3"/>
</dbReference>
<dbReference type="InterPro" id="IPR027417">
    <property type="entry name" value="P-loop_NTPase"/>
</dbReference>
<evidence type="ECO:0000256" key="3">
    <source>
        <dbReference type="ARBA" id="ARBA00061607"/>
    </source>
</evidence>
<sequence length="328" mass="34935">MNRIDPPPSASDAVARLDTLAGKFQQAKDELARTVIGQDEIVEQVLVTLLAGGHALLVGLPGLAKTRLVKAAGTVLGLDTSRVQFTPDLVPSDILGAEILENTQDGSRQFRFVEGPVFSQLLMADEINRASPRTQSALLEAMQERQVTAAGTPRGLPRPFHVLATQNPIEQDGTYPLPEAQLDRFLMQLDIDFPSQDDERTMLMMTTGAGDHVPALVTSAQDLIEVQGLLRHMPLSEDVLDGILTLVRALRPGNGDETLVWGPGPRAGQALIAAAKARAFLHGRSAPLLADVAALAAPALRHRMALGFAARRQGVTVEGLIADAAAAL</sequence>
<evidence type="ECO:0000313" key="6">
    <source>
        <dbReference type="EMBL" id="EMD84505.1"/>
    </source>
</evidence>
<name>M2SGK4_9SPHN</name>
<organism evidence="6 7">
    <name type="scientific">Pacificimonas flava</name>
    <dbReference type="NCBI Taxonomy" id="1234595"/>
    <lineage>
        <taxon>Bacteria</taxon>
        <taxon>Pseudomonadati</taxon>
        <taxon>Pseudomonadota</taxon>
        <taxon>Alphaproteobacteria</taxon>
        <taxon>Sphingomonadales</taxon>
        <taxon>Sphingosinicellaceae</taxon>
        <taxon>Pacificimonas</taxon>
    </lineage>
</organism>
<keyword evidence="7" id="KW-1185">Reference proteome</keyword>
<evidence type="ECO:0000259" key="5">
    <source>
        <dbReference type="Pfam" id="PF17863"/>
    </source>
</evidence>
<dbReference type="GO" id="GO:0016887">
    <property type="term" value="F:ATP hydrolysis activity"/>
    <property type="evidence" value="ECO:0007669"/>
    <property type="project" value="InterPro"/>
</dbReference>
<dbReference type="GO" id="GO:0005524">
    <property type="term" value="F:ATP binding"/>
    <property type="evidence" value="ECO:0007669"/>
    <property type="project" value="UniProtKB-KW"/>
</dbReference>
<keyword evidence="1" id="KW-0547">Nucleotide-binding</keyword>
<dbReference type="RefSeq" id="WP_008599877.1">
    <property type="nucleotide sequence ID" value="NZ_AMRV01000001.1"/>
</dbReference>
<dbReference type="SUPFAM" id="SSF52540">
    <property type="entry name" value="P-loop containing nucleoside triphosphate hydrolases"/>
    <property type="match status" value="1"/>
</dbReference>
<dbReference type="Gene3D" id="1.10.8.80">
    <property type="entry name" value="Magnesium chelatase subunit I, C-Terminal domain"/>
    <property type="match status" value="1"/>
</dbReference>
<dbReference type="Pfam" id="PF07726">
    <property type="entry name" value="AAA_3"/>
    <property type="match status" value="1"/>
</dbReference>
<dbReference type="Gene3D" id="3.40.50.300">
    <property type="entry name" value="P-loop containing nucleotide triphosphate hydrolases"/>
    <property type="match status" value="1"/>
</dbReference>
<evidence type="ECO:0000259" key="4">
    <source>
        <dbReference type="Pfam" id="PF07726"/>
    </source>
</evidence>
<dbReference type="AlphaFoldDB" id="M2SGK4"/>
<feature type="domain" description="ChlI/MoxR AAA lid" evidence="5">
    <location>
        <begin position="261"/>
        <end position="317"/>
    </location>
</feature>
<dbReference type="PANTHER" id="PTHR42759:SF1">
    <property type="entry name" value="MAGNESIUM-CHELATASE SUBUNIT CHLD"/>
    <property type="match status" value="1"/>
</dbReference>
<evidence type="ECO:0000256" key="1">
    <source>
        <dbReference type="ARBA" id="ARBA00022741"/>
    </source>
</evidence>
<dbReference type="PIRSF" id="PIRSF002849">
    <property type="entry name" value="AAA_ATPase_chaperone_MoxR_prd"/>
    <property type="match status" value="1"/>
</dbReference>
<dbReference type="Pfam" id="PF17863">
    <property type="entry name" value="AAA_lid_2"/>
    <property type="match status" value="1"/>
</dbReference>
<dbReference type="OrthoDB" id="9808397at2"/>
<evidence type="ECO:0000313" key="7">
    <source>
        <dbReference type="Proteomes" id="UP000011717"/>
    </source>
</evidence>
<dbReference type="Proteomes" id="UP000011717">
    <property type="component" value="Unassembled WGS sequence"/>
</dbReference>
<dbReference type="FunFam" id="3.40.50.300:FF:000640">
    <property type="entry name" value="MoxR family ATPase"/>
    <property type="match status" value="1"/>
</dbReference>
<dbReference type="InterPro" id="IPR041628">
    <property type="entry name" value="ChlI/MoxR_AAA_lid"/>
</dbReference>
<dbReference type="PANTHER" id="PTHR42759">
    <property type="entry name" value="MOXR FAMILY PROTEIN"/>
    <property type="match status" value="1"/>
</dbReference>
<dbReference type="PATRIC" id="fig|1234595.3.peg.434"/>